<accession>A0ABM8GYN4</accession>
<organism evidence="3 4">
    <name type="scientific">Agromyces marinus</name>
    <dbReference type="NCBI Taxonomy" id="1389020"/>
    <lineage>
        <taxon>Bacteria</taxon>
        <taxon>Bacillati</taxon>
        <taxon>Actinomycetota</taxon>
        <taxon>Actinomycetes</taxon>
        <taxon>Micrococcales</taxon>
        <taxon>Microbacteriaceae</taxon>
        <taxon>Agromyces</taxon>
    </lineage>
</organism>
<keyword evidence="4" id="KW-1185">Reference proteome</keyword>
<gene>
    <name evidence="3" type="ORF">GCM10025870_06310</name>
</gene>
<dbReference type="InterPro" id="IPR009597">
    <property type="entry name" value="DUF1206"/>
</dbReference>
<feature type="domain" description="DUF1206" evidence="2">
    <location>
        <begin position="207"/>
        <end position="275"/>
    </location>
</feature>
<feature type="domain" description="DUF1206" evidence="2">
    <location>
        <begin position="33"/>
        <end position="100"/>
    </location>
</feature>
<reference evidence="4" key="1">
    <citation type="journal article" date="2019" name="Int. J. Syst. Evol. Microbiol.">
        <title>The Global Catalogue of Microorganisms (GCM) 10K type strain sequencing project: providing services to taxonomists for standard genome sequencing and annotation.</title>
        <authorList>
            <consortium name="The Broad Institute Genomics Platform"/>
            <consortium name="The Broad Institute Genome Sequencing Center for Infectious Disease"/>
            <person name="Wu L."/>
            <person name="Ma J."/>
        </authorList>
    </citation>
    <scope>NUCLEOTIDE SEQUENCE [LARGE SCALE GENOMIC DNA]</scope>
    <source>
        <strain evidence="4">NBRC 109019</strain>
    </source>
</reference>
<keyword evidence="1" id="KW-0472">Membrane</keyword>
<evidence type="ECO:0000259" key="2">
    <source>
        <dbReference type="Pfam" id="PF06724"/>
    </source>
</evidence>
<feature type="transmembrane region" description="Helical" evidence="1">
    <location>
        <begin position="33"/>
        <end position="56"/>
    </location>
</feature>
<feature type="transmembrane region" description="Helical" evidence="1">
    <location>
        <begin position="76"/>
        <end position="96"/>
    </location>
</feature>
<name>A0ABM8GYN4_9MICO</name>
<feature type="domain" description="DUF1206" evidence="2">
    <location>
        <begin position="116"/>
        <end position="183"/>
    </location>
</feature>
<feature type="transmembrane region" description="Helical" evidence="1">
    <location>
        <begin position="200"/>
        <end position="228"/>
    </location>
</feature>
<sequence length="278" mass="28814">MRRRYAERMASDSGRSAAGAAQRSSSFRVAARLGYVVLGVVHVVIGSIAITVAQGAGGGADADQGGAMSQLARLPFGVVLLWIIALGLFALAIWQVTEAFLERDPDAKTKWAHRAKYVGTAIAYVSIGATALVYAMGGRSDSSESAQTLSSRLLAAPGGVLVLVLLGLVVIGVGIAFVYRGALRRFEEYLDLPGGVARTGILALGVVGYVAKGVAIGVVGVLFVVASLTHDPERAGGLDGALRSLAELPFGTLVLWIVGGGLIVYGLFCVARARYARL</sequence>
<keyword evidence="1" id="KW-1133">Transmembrane helix</keyword>
<dbReference type="EMBL" id="AP027734">
    <property type="protein sequence ID" value="BDZ53558.1"/>
    <property type="molecule type" value="Genomic_DNA"/>
</dbReference>
<dbReference type="Proteomes" id="UP001321477">
    <property type="component" value="Chromosome"/>
</dbReference>
<protein>
    <recommendedName>
        <fullName evidence="2">DUF1206 domain-containing protein</fullName>
    </recommendedName>
</protein>
<dbReference type="Pfam" id="PF06724">
    <property type="entry name" value="DUF1206"/>
    <property type="match status" value="3"/>
</dbReference>
<evidence type="ECO:0000256" key="1">
    <source>
        <dbReference type="SAM" id="Phobius"/>
    </source>
</evidence>
<feature type="transmembrane region" description="Helical" evidence="1">
    <location>
        <begin position="156"/>
        <end position="179"/>
    </location>
</feature>
<feature type="transmembrane region" description="Helical" evidence="1">
    <location>
        <begin position="248"/>
        <end position="271"/>
    </location>
</feature>
<evidence type="ECO:0000313" key="3">
    <source>
        <dbReference type="EMBL" id="BDZ53558.1"/>
    </source>
</evidence>
<feature type="transmembrane region" description="Helical" evidence="1">
    <location>
        <begin position="117"/>
        <end position="136"/>
    </location>
</feature>
<keyword evidence="1" id="KW-0812">Transmembrane</keyword>
<proteinExistence type="predicted"/>
<evidence type="ECO:0000313" key="4">
    <source>
        <dbReference type="Proteomes" id="UP001321477"/>
    </source>
</evidence>